<name>D0A722_TRYB9</name>
<dbReference type="AlphaFoldDB" id="D0A722"/>
<reference evidence="3" key="1">
    <citation type="journal article" date="2010" name="PLoS Negl. Trop. Dis.">
        <title>The genome sequence of Trypanosoma brucei gambiense, causative agent of chronic human african trypanosomiasis.</title>
        <authorList>
            <person name="Jackson A.P."/>
            <person name="Sanders M."/>
            <person name="Berry A."/>
            <person name="McQuillan J."/>
            <person name="Aslett M.A."/>
            <person name="Quail M.A."/>
            <person name="Chukualim B."/>
            <person name="Capewell P."/>
            <person name="MacLeod A."/>
            <person name="Melville S.E."/>
            <person name="Gibson W."/>
            <person name="Barry J.D."/>
            <person name="Berriman M."/>
            <person name="Hertz-Fowler C."/>
        </authorList>
    </citation>
    <scope>NUCLEOTIDE SEQUENCE [LARGE SCALE GENOMIC DNA]</scope>
    <source>
        <strain evidence="3">MHOM/CI/86/DAL972</strain>
    </source>
</reference>
<gene>
    <name evidence="2" type="ORF">TbgDal_XI5910</name>
</gene>
<protein>
    <submittedName>
        <fullName evidence="2">Uncharacterized protein</fullName>
    </submittedName>
</protein>
<accession>D0A722</accession>
<evidence type="ECO:0000313" key="3">
    <source>
        <dbReference type="Proteomes" id="UP000002316"/>
    </source>
</evidence>
<feature type="region of interest" description="Disordered" evidence="1">
    <location>
        <begin position="1"/>
        <end position="26"/>
    </location>
</feature>
<evidence type="ECO:0000313" key="2">
    <source>
        <dbReference type="EMBL" id="CBH17473.1"/>
    </source>
</evidence>
<organism evidence="2 3">
    <name type="scientific">Trypanosoma brucei gambiense (strain MHOM/CI/86/DAL972)</name>
    <dbReference type="NCBI Taxonomy" id="679716"/>
    <lineage>
        <taxon>Eukaryota</taxon>
        <taxon>Discoba</taxon>
        <taxon>Euglenozoa</taxon>
        <taxon>Kinetoplastea</taxon>
        <taxon>Metakinetoplastina</taxon>
        <taxon>Trypanosomatida</taxon>
        <taxon>Trypanosomatidae</taxon>
        <taxon>Trypanosoma</taxon>
    </lineage>
</organism>
<dbReference type="RefSeq" id="XP_011779737.1">
    <property type="nucleotide sequence ID" value="XM_011781435.1"/>
</dbReference>
<dbReference type="Proteomes" id="UP000002316">
    <property type="component" value="Chromosome 11"/>
</dbReference>
<evidence type="ECO:0000256" key="1">
    <source>
        <dbReference type="SAM" id="MobiDB-lite"/>
    </source>
</evidence>
<dbReference type="KEGG" id="tbg:TbgDal_XI5910"/>
<sequence length="143" mass="16363">MAKVSDNNDKKGGNAATHRVTQRSSIAQSRLRAEIIVRHGNLCSNPQKGRTPIRCYHNFRDVSFFNCYWSGQLGKSIRSAFLHLPPPVCEKGYKKRGIHDAWNQVGPTRIKHNNYTIITNTTTREQSETHKVQPNTHQIKIKK</sequence>
<proteinExistence type="predicted"/>
<dbReference type="GeneID" id="23867598"/>
<dbReference type="EMBL" id="FN554974">
    <property type="protein sequence ID" value="CBH17473.1"/>
    <property type="molecule type" value="Genomic_DNA"/>
</dbReference>
<feature type="compositionally biased region" description="Basic and acidic residues" evidence="1">
    <location>
        <begin position="1"/>
        <end position="12"/>
    </location>
</feature>